<dbReference type="Proteomes" id="UP001307889">
    <property type="component" value="Chromosome 2"/>
</dbReference>
<name>A0ABN7ADB6_9HEMI</name>
<sequence>MTKQACGFKDGKFEIKCPIAKNADICPGDNIFNVPGGAKVFDMLLGKVGAKVDLITDKGNFCYEGEGVISKA</sequence>
<gene>
    <name evidence="1" type="ORF">NTJ_03082</name>
</gene>
<evidence type="ECO:0000313" key="2">
    <source>
        <dbReference type="Proteomes" id="UP001307889"/>
    </source>
</evidence>
<keyword evidence="2" id="KW-1185">Reference proteome</keyword>
<evidence type="ECO:0000313" key="1">
    <source>
        <dbReference type="EMBL" id="BES90275.1"/>
    </source>
</evidence>
<reference evidence="1 2" key="1">
    <citation type="submission" date="2023-09" db="EMBL/GenBank/DDBJ databases">
        <title>Nesidiocoris tenuis whole genome shotgun sequence.</title>
        <authorList>
            <person name="Shibata T."/>
            <person name="Shimoda M."/>
            <person name="Kobayashi T."/>
            <person name="Uehara T."/>
        </authorList>
    </citation>
    <scope>NUCLEOTIDE SEQUENCE [LARGE SCALE GENOMIC DNA]</scope>
    <source>
        <strain evidence="1 2">Japan</strain>
    </source>
</reference>
<proteinExistence type="predicted"/>
<organism evidence="1 2">
    <name type="scientific">Nesidiocoris tenuis</name>
    <dbReference type="NCBI Taxonomy" id="355587"/>
    <lineage>
        <taxon>Eukaryota</taxon>
        <taxon>Metazoa</taxon>
        <taxon>Ecdysozoa</taxon>
        <taxon>Arthropoda</taxon>
        <taxon>Hexapoda</taxon>
        <taxon>Insecta</taxon>
        <taxon>Pterygota</taxon>
        <taxon>Neoptera</taxon>
        <taxon>Paraneoptera</taxon>
        <taxon>Hemiptera</taxon>
        <taxon>Heteroptera</taxon>
        <taxon>Panheteroptera</taxon>
        <taxon>Cimicomorpha</taxon>
        <taxon>Miridae</taxon>
        <taxon>Dicyphina</taxon>
        <taxon>Nesidiocoris</taxon>
    </lineage>
</organism>
<accession>A0ABN7ADB6</accession>
<dbReference type="EMBL" id="AP028910">
    <property type="protein sequence ID" value="BES90275.1"/>
    <property type="molecule type" value="Genomic_DNA"/>
</dbReference>
<protein>
    <submittedName>
        <fullName evidence="1">Uncharacterized protein</fullName>
    </submittedName>
</protein>